<keyword evidence="2" id="KW-1185">Reference proteome</keyword>
<sequence>MNWILALIVVFSIGFAAGRYTPNSDILNECVTKGETTLKGTRISCKPVATTVGNEEVEIKQ</sequence>
<evidence type="ECO:0000313" key="2">
    <source>
        <dbReference type="Proteomes" id="UP000240903"/>
    </source>
</evidence>
<gene>
    <name evidence="1" type="ORF">PsPhLittlefix_gp66</name>
</gene>
<organism evidence="1 2">
    <name type="scientific">Pseudomonas phage Littlefix</name>
    <dbReference type="NCBI Taxonomy" id="2079289"/>
    <lineage>
        <taxon>Viruses</taxon>
        <taxon>Duplodnaviria</taxon>
        <taxon>Heunggongvirae</taxon>
        <taxon>Uroviricota</taxon>
        <taxon>Caudoviricetes</taxon>
        <taxon>Schitoviridae</taxon>
        <taxon>Littlefixvirus</taxon>
        <taxon>Littlefixvirus littlefix</taxon>
    </lineage>
</organism>
<dbReference type="Proteomes" id="UP000240903">
    <property type="component" value="Segment"/>
</dbReference>
<reference evidence="2" key="1">
    <citation type="submission" date="2018-01" db="EMBL/GenBank/DDBJ databases">
        <title>Pseudomonas phages infecting Pseudomonas sp. isolated from Prunus avium.</title>
        <authorList>
            <person name="Colberg O."/>
            <person name="Carstens A.B."/>
            <person name="Kot W."/>
            <person name="Hansen L.H."/>
        </authorList>
    </citation>
    <scope>NUCLEOTIDE SEQUENCE [LARGE SCALE GENOMIC DNA]</scope>
</reference>
<evidence type="ECO:0000313" key="1">
    <source>
        <dbReference type="EMBL" id="AUV61881.1"/>
    </source>
</evidence>
<dbReference type="EMBL" id="MG775260">
    <property type="protein sequence ID" value="AUV61881.1"/>
    <property type="molecule type" value="Genomic_DNA"/>
</dbReference>
<accession>A0A2K9VHP6</accession>
<protein>
    <submittedName>
        <fullName evidence="1">Uncharacterized protein</fullName>
    </submittedName>
</protein>
<name>A0A2K9VHP6_9CAUD</name>
<proteinExistence type="predicted"/>